<dbReference type="CDD" id="cd12438">
    <property type="entry name" value="RRM_CNOT4"/>
    <property type="match status" value="1"/>
</dbReference>
<dbReference type="PANTHER" id="PTHR12603">
    <property type="entry name" value="CCR4-NOT TRANSCRIPTION COMPLEX RELATED"/>
    <property type="match status" value="1"/>
</dbReference>
<dbReference type="EMBL" id="JACMSC010000010">
    <property type="protein sequence ID" value="KAG6502998.1"/>
    <property type="molecule type" value="Genomic_DNA"/>
</dbReference>
<dbReference type="InterPro" id="IPR012677">
    <property type="entry name" value="Nucleotide-bd_a/b_plait_sf"/>
</dbReference>
<gene>
    <name evidence="4" type="ORF">ZIOFF_035287</name>
</gene>
<dbReference type="PANTHER" id="PTHR12603:SF0">
    <property type="entry name" value="CCR4-NOT TRANSCRIPTION COMPLEX SUBUNIT 4"/>
    <property type="match status" value="1"/>
</dbReference>
<dbReference type="GO" id="GO:0004842">
    <property type="term" value="F:ubiquitin-protein transferase activity"/>
    <property type="evidence" value="ECO:0007669"/>
    <property type="project" value="InterPro"/>
</dbReference>
<accession>A0A8J5G935</accession>
<feature type="domain" description="RRM" evidence="3">
    <location>
        <begin position="150"/>
        <end position="231"/>
    </location>
</feature>
<evidence type="ECO:0000256" key="2">
    <source>
        <dbReference type="SAM" id="MobiDB-lite"/>
    </source>
</evidence>
<dbReference type="InterPro" id="IPR034261">
    <property type="entry name" value="CNOT4_RRM"/>
</dbReference>
<dbReference type="Pfam" id="PF00076">
    <property type="entry name" value="RRM_1"/>
    <property type="match status" value="1"/>
</dbReference>
<dbReference type="GO" id="GO:0016567">
    <property type="term" value="P:protein ubiquitination"/>
    <property type="evidence" value="ECO:0007669"/>
    <property type="project" value="TreeGrafter"/>
</dbReference>
<dbReference type="AlphaFoldDB" id="A0A8J5G935"/>
<feature type="region of interest" description="Disordered" evidence="2">
    <location>
        <begin position="1"/>
        <end position="21"/>
    </location>
</feature>
<dbReference type="PROSITE" id="PS50102">
    <property type="entry name" value="RRM"/>
    <property type="match status" value="1"/>
</dbReference>
<dbReference type="Gene3D" id="3.30.70.330">
    <property type="match status" value="1"/>
</dbReference>
<sequence>MRGEGRIAQSSPIRSMEVEADPVPRPRRVGVPSWRSTIGVDSEDVPSSVLFSGFLDISGFLDGFANIYFLLDALEPWIGIWETHDTYVTGEDVSQDMMEGIVTVVTDMNTLNPEDSLAKQVSQRQKSQKAKSKPLELPKDVNDVRVIRRNLVYVSGVPVALADEMILKKREYFAQYGKIVRVVVVPPSEAFLNFRVIYITFSKEDEALKCIEAVDGFILDGNPLKACFGTTRYCHDWLKNGATNIVCSLIQRCKKQNCLYMHDACPEEDICTKDEAPSVCTSKLQKSSGYVSNLPPRSGRILPPPMNTLCRSSSTVKKDQKHCDNGRKITEKDDRKHGALLSTASWESTSTSGRLSYASVTALKGPINHSAVPKNFIMKPNDRDRVCAVFQNTDQSDEQLSTSNSIKVGNRLVKSYESFEHHTSTELAEHKRFQNFSASDQASIVLERTEGGLYSDNFYNKFQKIREVPITMNFNTLSHLPRVASRNDFMRCPRMDTTDLNAYHVFSSSVNSSNQGQNNVCRVRSGSTSADFLVTSSLQDAPISNLQAVSHSSYQERLSGCLNSNLTESFIKSNSSIGYGNRYSISTKITGNSKISSCGAFAHSAFSDVGISSFPHNQGKLQKESSASEDFVSGSSQHESDRSFFLGESNIYRNVTDLLEDSKLSDEAGKCWEDYDMVSDMLSLNLDHVDHIVGPLANCADYVKDDYPFICETEASFNPSMNHDMLKPGFTDSSILNVENYIFQGNLQENNATHLYTHSNKGLSVPHFSECMSLSAKSQDHHNVSFDEMSNESNILFSSYQSGSTSKLKGSQFSAFPALVRSIPDIPTDVADYSNPQYYATKQFSGGNMLQSSQLISPDCGSSTVGFAKGNQLPELRNLSEKSVILANKNRSAILDSTYQQNVMNDYDFLWGPRTVDNYTARESMDTKGNLSDILNRFLPGSKYQPPK</sequence>
<dbReference type="Proteomes" id="UP000734854">
    <property type="component" value="Unassembled WGS sequence"/>
</dbReference>
<dbReference type="InterPro" id="IPR035979">
    <property type="entry name" value="RBD_domain_sf"/>
</dbReference>
<dbReference type="GO" id="GO:0003723">
    <property type="term" value="F:RNA binding"/>
    <property type="evidence" value="ECO:0007669"/>
    <property type="project" value="UniProtKB-UniRule"/>
</dbReference>
<dbReference type="InterPro" id="IPR039780">
    <property type="entry name" value="Mot2"/>
</dbReference>
<comment type="caution">
    <text evidence="4">The sequence shown here is derived from an EMBL/GenBank/DDBJ whole genome shotgun (WGS) entry which is preliminary data.</text>
</comment>
<dbReference type="SMART" id="SM00360">
    <property type="entry name" value="RRM"/>
    <property type="match status" value="1"/>
</dbReference>
<reference evidence="4 5" key="1">
    <citation type="submission" date="2020-08" db="EMBL/GenBank/DDBJ databases">
        <title>Plant Genome Project.</title>
        <authorList>
            <person name="Zhang R.-G."/>
        </authorList>
    </citation>
    <scope>NUCLEOTIDE SEQUENCE [LARGE SCALE GENOMIC DNA]</scope>
    <source>
        <tissue evidence="4">Rhizome</tissue>
    </source>
</reference>
<dbReference type="GO" id="GO:0030014">
    <property type="term" value="C:CCR4-NOT complex"/>
    <property type="evidence" value="ECO:0007669"/>
    <property type="project" value="InterPro"/>
</dbReference>
<organism evidence="4 5">
    <name type="scientific">Zingiber officinale</name>
    <name type="common">Ginger</name>
    <name type="synonym">Amomum zingiber</name>
    <dbReference type="NCBI Taxonomy" id="94328"/>
    <lineage>
        <taxon>Eukaryota</taxon>
        <taxon>Viridiplantae</taxon>
        <taxon>Streptophyta</taxon>
        <taxon>Embryophyta</taxon>
        <taxon>Tracheophyta</taxon>
        <taxon>Spermatophyta</taxon>
        <taxon>Magnoliopsida</taxon>
        <taxon>Liliopsida</taxon>
        <taxon>Zingiberales</taxon>
        <taxon>Zingiberaceae</taxon>
        <taxon>Zingiber</taxon>
    </lineage>
</organism>
<keyword evidence="1" id="KW-0694">RNA-binding</keyword>
<protein>
    <recommendedName>
        <fullName evidence="3">RRM domain-containing protein</fullName>
    </recommendedName>
</protein>
<evidence type="ECO:0000256" key="1">
    <source>
        <dbReference type="PROSITE-ProRule" id="PRU00176"/>
    </source>
</evidence>
<name>A0A8J5G935_ZINOF</name>
<dbReference type="SMART" id="SM00361">
    <property type="entry name" value="RRM_1"/>
    <property type="match status" value="1"/>
</dbReference>
<evidence type="ECO:0000259" key="3">
    <source>
        <dbReference type="PROSITE" id="PS50102"/>
    </source>
</evidence>
<dbReference type="SUPFAM" id="SSF54928">
    <property type="entry name" value="RNA-binding domain, RBD"/>
    <property type="match status" value="1"/>
</dbReference>
<evidence type="ECO:0000313" key="4">
    <source>
        <dbReference type="EMBL" id="KAG6502998.1"/>
    </source>
</evidence>
<dbReference type="InterPro" id="IPR000504">
    <property type="entry name" value="RRM_dom"/>
</dbReference>
<keyword evidence="5" id="KW-1185">Reference proteome</keyword>
<proteinExistence type="predicted"/>
<dbReference type="InterPro" id="IPR003954">
    <property type="entry name" value="RRM_euk-type"/>
</dbReference>
<evidence type="ECO:0000313" key="5">
    <source>
        <dbReference type="Proteomes" id="UP000734854"/>
    </source>
</evidence>